<evidence type="ECO:0000313" key="1">
    <source>
        <dbReference type="EMBL" id="CRX37705.1"/>
    </source>
</evidence>
<dbReference type="AlphaFoldDB" id="A0A0H5E3A9"/>
<dbReference type="OrthoDB" id="21653at2"/>
<dbReference type="Proteomes" id="UP000220251">
    <property type="component" value="Unassembled WGS sequence"/>
</dbReference>
<accession>A0A0H5E3A9</accession>
<gene>
    <name evidence="1" type="ORF">ELAC_0344</name>
</gene>
<keyword evidence="2" id="KW-1185">Reference proteome</keyword>
<reference evidence="2" key="1">
    <citation type="submission" date="2015-06" db="EMBL/GenBank/DDBJ databases">
        <authorList>
            <person name="Bertelli C."/>
        </authorList>
    </citation>
    <scope>NUCLEOTIDE SEQUENCE [LARGE SCALE GENOMIC DNA]</scope>
    <source>
        <strain evidence="2">CRIB-30</strain>
    </source>
</reference>
<sequence length="185" mass="21099">MIITLFLGFFGLFSSEPIYEKISNKIQKDYQTEILCPRGLTITAVGGSSQKGIKMIHLGVATNGPGSIDQARTLMVFLFQELLNRYNTNPSIRPYLLNYPFTEKNIEFSIRFVDSKGICCRKDVTKKDEDQIAYVTCFNGRIKYMVDDYGGLNPYRGILFEDYQDALRIVQNQSPNLAPQPSERE</sequence>
<name>A0A0H5E3A9_9BACT</name>
<dbReference type="RefSeq" id="WP_098037565.1">
    <property type="nucleotide sequence ID" value="NZ_CWGJ01000006.1"/>
</dbReference>
<proteinExistence type="predicted"/>
<dbReference type="EMBL" id="CWGJ01000006">
    <property type="protein sequence ID" value="CRX37705.1"/>
    <property type="molecule type" value="Genomic_DNA"/>
</dbReference>
<protein>
    <submittedName>
        <fullName evidence="1">Uncharacterized protein</fullName>
    </submittedName>
</protein>
<evidence type="ECO:0000313" key="2">
    <source>
        <dbReference type="Proteomes" id="UP000220251"/>
    </source>
</evidence>
<organism evidence="1 2">
    <name type="scientific">Estrella lausannensis</name>
    <dbReference type="NCBI Taxonomy" id="483423"/>
    <lineage>
        <taxon>Bacteria</taxon>
        <taxon>Pseudomonadati</taxon>
        <taxon>Chlamydiota</taxon>
        <taxon>Chlamydiia</taxon>
        <taxon>Parachlamydiales</taxon>
        <taxon>Candidatus Criblamydiaceae</taxon>
        <taxon>Estrella</taxon>
    </lineage>
</organism>